<dbReference type="Gene3D" id="3.90.550.10">
    <property type="entry name" value="Spore Coat Polysaccharide Biosynthesis Protein SpsA, Chain A"/>
    <property type="match status" value="1"/>
</dbReference>
<evidence type="ECO:0000259" key="14">
    <source>
        <dbReference type="Pfam" id="PF18403"/>
    </source>
</evidence>
<protein>
    <submittedName>
        <fullName evidence="16">UDP-glucose:Glyco protein glucosyltransferase-domain-containing protein</fullName>
    </submittedName>
</protein>
<feature type="domain" description="UGGT thioredoxin-like" evidence="11">
    <location>
        <begin position="39"/>
        <end position="226"/>
    </location>
</feature>
<feature type="chain" id="PRO_5012214007" evidence="10">
    <location>
        <begin position="21"/>
        <end position="1618"/>
    </location>
</feature>
<comment type="pathway">
    <text evidence="3">Protein modification; protein glycosylation.</text>
</comment>
<evidence type="ECO:0000313" key="17">
    <source>
        <dbReference type="Proteomes" id="UP000193560"/>
    </source>
</evidence>
<evidence type="ECO:0000313" key="16">
    <source>
        <dbReference type="EMBL" id="ORZ06906.1"/>
    </source>
</evidence>
<proteinExistence type="inferred from homology"/>
<comment type="subcellular location">
    <subcellularLocation>
        <location evidence="2">Endoplasmic reticulum lumen</location>
    </subcellularLocation>
</comment>
<dbReference type="UniPathway" id="UPA00378"/>
<dbReference type="InterPro" id="IPR029044">
    <property type="entry name" value="Nucleotide-diphossugar_trans"/>
</dbReference>
<evidence type="ECO:0000256" key="7">
    <source>
        <dbReference type="ARBA" id="ARBA00022824"/>
    </source>
</evidence>
<evidence type="ECO:0000256" key="5">
    <source>
        <dbReference type="ARBA" id="ARBA00022679"/>
    </source>
</evidence>
<dbReference type="PANTHER" id="PTHR11226:SF0">
    <property type="entry name" value="UDP-GLUCOSE:GLYCOPROTEIN GLUCOSYLTRANSFERASE"/>
    <property type="match status" value="1"/>
</dbReference>
<feature type="compositionally biased region" description="Basic and acidic residues" evidence="9">
    <location>
        <begin position="256"/>
        <end position="269"/>
    </location>
</feature>
<keyword evidence="5 16" id="KW-0808">Transferase</keyword>
<evidence type="ECO:0000256" key="1">
    <source>
        <dbReference type="ARBA" id="ARBA00001913"/>
    </source>
</evidence>
<evidence type="ECO:0000259" key="12">
    <source>
        <dbReference type="Pfam" id="PF18401"/>
    </source>
</evidence>
<organism evidence="16 17">
    <name type="scientific">Absidia repens</name>
    <dbReference type="NCBI Taxonomy" id="90262"/>
    <lineage>
        <taxon>Eukaryota</taxon>
        <taxon>Fungi</taxon>
        <taxon>Fungi incertae sedis</taxon>
        <taxon>Mucoromycota</taxon>
        <taxon>Mucoromycotina</taxon>
        <taxon>Mucoromycetes</taxon>
        <taxon>Mucorales</taxon>
        <taxon>Cunninghamellaceae</taxon>
        <taxon>Absidia</taxon>
    </lineage>
</organism>
<dbReference type="InterPro" id="IPR040692">
    <property type="entry name" value="UGGT_TRXL_3"/>
</dbReference>
<evidence type="ECO:0000256" key="9">
    <source>
        <dbReference type="SAM" id="MobiDB-lite"/>
    </source>
</evidence>
<dbReference type="GO" id="GO:0018279">
    <property type="term" value="P:protein N-linked glycosylation via asparagine"/>
    <property type="evidence" value="ECO:0007669"/>
    <property type="project" value="TreeGrafter"/>
</dbReference>
<dbReference type="Pfam" id="PF18401">
    <property type="entry name" value="Thioredoxin_13"/>
    <property type="match status" value="1"/>
</dbReference>
<evidence type="ECO:0000256" key="2">
    <source>
        <dbReference type="ARBA" id="ARBA00004319"/>
    </source>
</evidence>
<evidence type="ECO:0000259" key="13">
    <source>
        <dbReference type="Pfam" id="PF18402"/>
    </source>
</evidence>
<gene>
    <name evidence="16" type="ORF">BCR42DRAFT_426686</name>
</gene>
<dbReference type="InterPro" id="IPR009448">
    <property type="entry name" value="UDP-g_GGtrans"/>
</dbReference>
<dbReference type="Proteomes" id="UP000193560">
    <property type="component" value="Unassembled WGS sequence"/>
</dbReference>
<dbReference type="GO" id="GO:0005509">
    <property type="term" value="F:calcium ion binding"/>
    <property type="evidence" value="ECO:0007669"/>
    <property type="project" value="EnsemblFungi"/>
</dbReference>
<dbReference type="Pfam" id="PF18400">
    <property type="entry name" value="Thioredoxin_12"/>
    <property type="match status" value="1"/>
</dbReference>
<dbReference type="Pfam" id="PF18402">
    <property type="entry name" value="Thioredoxin_14"/>
    <property type="match status" value="1"/>
</dbReference>
<comment type="caution">
    <text evidence="16">The sequence shown here is derived from an EMBL/GenBank/DDBJ whole genome shotgun (WGS) entry which is preliminary data.</text>
</comment>
<evidence type="ECO:0000256" key="10">
    <source>
        <dbReference type="SAM" id="SignalP"/>
    </source>
</evidence>
<dbReference type="GO" id="GO:0036503">
    <property type="term" value="P:ERAD pathway"/>
    <property type="evidence" value="ECO:0007669"/>
    <property type="project" value="TreeGrafter"/>
</dbReference>
<dbReference type="GO" id="GO:0051082">
    <property type="term" value="F:unfolded protein binding"/>
    <property type="evidence" value="ECO:0007669"/>
    <property type="project" value="TreeGrafter"/>
</dbReference>
<dbReference type="GO" id="GO:0051787">
    <property type="term" value="F:misfolded protein binding"/>
    <property type="evidence" value="ECO:0007669"/>
    <property type="project" value="EnsemblFungi"/>
</dbReference>
<dbReference type="OrthoDB" id="27683at2759"/>
<keyword evidence="7" id="KW-0256">Endoplasmic reticulum</keyword>
<dbReference type="InterPro" id="IPR040694">
    <property type="entry name" value="UGGT_TRXL_2"/>
</dbReference>
<dbReference type="GO" id="GO:0005537">
    <property type="term" value="F:D-mannose binding"/>
    <property type="evidence" value="ECO:0007669"/>
    <property type="project" value="EnsemblFungi"/>
</dbReference>
<dbReference type="Pfam" id="PF06427">
    <property type="entry name" value="UDP-g_GGTase"/>
    <property type="match status" value="1"/>
</dbReference>
<dbReference type="EMBL" id="MCGE01000037">
    <property type="protein sequence ID" value="ORZ06906.1"/>
    <property type="molecule type" value="Genomic_DNA"/>
</dbReference>
<dbReference type="GO" id="GO:0006491">
    <property type="term" value="P:N-glycan processing"/>
    <property type="evidence" value="ECO:0007669"/>
    <property type="project" value="EnsemblFungi"/>
</dbReference>
<feature type="region of interest" description="Disordered" evidence="9">
    <location>
        <begin position="256"/>
        <end position="278"/>
    </location>
</feature>
<dbReference type="SUPFAM" id="SSF53448">
    <property type="entry name" value="Nucleotide-diphospho-sugar transferases"/>
    <property type="match status" value="1"/>
</dbReference>
<evidence type="ECO:0000256" key="3">
    <source>
        <dbReference type="ARBA" id="ARBA00004922"/>
    </source>
</evidence>
<feature type="domain" description="UDP-glucose:glycoprotein glucosyltransferase thioredoxin-like" evidence="14">
    <location>
        <begin position="713"/>
        <end position="957"/>
    </location>
</feature>
<reference evidence="16 17" key="1">
    <citation type="submission" date="2016-07" db="EMBL/GenBank/DDBJ databases">
        <title>Pervasive Adenine N6-methylation of Active Genes in Fungi.</title>
        <authorList>
            <consortium name="DOE Joint Genome Institute"/>
            <person name="Mondo S.J."/>
            <person name="Dannebaum R.O."/>
            <person name="Kuo R.C."/>
            <person name="Labutti K."/>
            <person name="Haridas S."/>
            <person name="Kuo A."/>
            <person name="Salamov A."/>
            <person name="Ahrendt S.R."/>
            <person name="Lipzen A."/>
            <person name="Sullivan W."/>
            <person name="Andreopoulos W.B."/>
            <person name="Clum A."/>
            <person name="Lindquist E."/>
            <person name="Daum C."/>
            <person name="Ramamoorthy G.K."/>
            <person name="Gryganskyi A."/>
            <person name="Culley D."/>
            <person name="Magnuson J.K."/>
            <person name="James T.Y."/>
            <person name="O'Malley M.A."/>
            <person name="Stajich J.E."/>
            <person name="Spatafora J.W."/>
            <person name="Visel A."/>
            <person name="Grigoriev I.V."/>
        </authorList>
    </citation>
    <scope>NUCLEOTIDE SEQUENCE [LARGE SCALE GENOMIC DNA]</scope>
    <source>
        <strain evidence="16 17">NRRL 1336</strain>
    </source>
</reference>
<keyword evidence="8" id="KW-0325">Glycoprotein</keyword>
<name>A0A1X2I0S1_9FUNG</name>
<dbReference type="PANTHER" id="PTHR11226">
    <property type="entry name" value="UDP-GLUCOSE GLYCOPROTEIN:GLUCOSYLTRANSFERASE"/>
    <property type="match status" value="1"/>
</dbReference>
<feature type="signal peptide" evidence="10">
    <location>
        <begin position="1"/>
        <end position="20"/>
    </location>
</feature>
<dbReference type="InterPro" id="IPR040497">
    <property type="entry name" value="Glyco_transf_24"/>
</dbReference>
<sequence length="1618" mass="182632">MVKSLPIIFTICSAAALVAGSKHISPPVELSLVAPWFAPDPFLEILELVKKESPFSYIECLDELTSVDRTTSPRQQYEEALTIATKHLDGSDDTDIFKLNLATHSSAPIIQAHHQYYNQTVVPSIKNYDPSCEVWAQVDSHQACSVKELDTYLQMASMAVADANLSPNGLEHLICNPCKNVPQVNLYTSSLNPAFTDFHRYLIKKVGSQGDGTLVYSLRYKPVSQQPQGGSSPLYLTGYGVELALKNTDYLVIDDRASTRGKDDQEKGDNSGSGSAGFIKQQLGNMGKKVNQVLFETNGKSTIEPLTSDEIKLLGLKATQFIMTSKDPLATLTQLSQDFPKYAQKISTVSLKDDLTNEITSNQRRFVKAGANALWINGRKLEDSEINPFSIARDLHREMQLVKSLVKLGGTRQQAIRLISSKLLSAETSKPMDGALQDVYDVRVPTDQSVVIWWNDLESDSRYKGWRGDLSALLQPTYPGQMRAIGRNIYNVLMVENLSSRASLLRLTNEVQNMIHHGAPLRFGIVPYLGEVDSPASLAAKTLQYLTKRFGKRTGMVFLTQLQAELAKHNIDYATEDNIFSALEKTSDHNDTPLIHTKTAWPEIKNQSQNTGIVQFLKRMGINQLEDDQGVLFMNGQYMEHSSERPWTRLLMGLMNIQTQMLTRSVYLGDINDDDNVYDFFLNQPYVSSTRNAYVAVSDNHPLLVSGAPAIRNSIDKVVYLDNGSGETVTTNILAVGNMNSPAGIKLALNAIQYVENNNQTRCSILHVPSLVDPTNDDVTEFSDVLYHELYDNNINLENTKKLLETSLLNKLKSHWNWDGKHWKENEHDDGKPSERVIKSKFITPGSPVVDFTIRKNAFSKWLTLALMYMHEQNGSSSYHFTNAQDQHLGLIVNGRIIGPLADEDDFTVDDFDALWQFENTQRITPMVNALQQVEWPMDVDGMSSADLITLITALLSDDKSKTTRNILLSEEDAPVREMYYAQMDNDHSGIYINRNDKNGKDSVYAEIGVLLDPVSEDAQKWSTILEVLSKLEGVAIDIHWNPIPHLEELPLKRFYRYVLDSAWHFNDNDNKNDENERHQQQMVNPSAYFDDLPVDALYTLGVDTIDAWHVTVKDANVDLDNIQLATLAASSEEGEREGVHAVYELERILVDGHCLDSTDQRPPRGLQFVLGTESQPAMTDTIVMANLGYFQLKAQPGIYQLRVRPGRSSQVYGIESIGSNGNWIKKPSSSTSSSSQQDNSATTPLILTSFEGLRLFPTVKKHAGMETADVLDDESTGNVPQENEGILSSLSNKLFGKKDDTGKVAVTMQKQADINIFSVASGHLYERFLAIMMASVMENTNSTVKFWFIENFLSPSFKDFVPELSKQYGFDYEMVTYKWPSWLNAQKEKQRTIWGYKILFLDVLFPLDLDKVIFVDADQIVRADLQELVDLNLHGAPYGYTPFCSDRHEMDGFRFWSQGYWRDHLRGRPYHISALYVVDLVRFRQMAAGDRLRAQYQQLSADPNSLANLDQDLPNNMIHSVPIFSLPQEWLWCETWCSDESLKKAKTIDLCNNPLTKEPKLDRARRQVPEWETYDKQIESIRQSFLQQKTTGKHTTILDDKRDPTAKIEMNHIKDEL</sequence>
<dbReference type="CDD" id="cd06432">
    <property type="entry name" value="GT8_HUGT1_C_like"/>
    <property type="match status" value="1"/>
</dbReference>
<keyword evidence="17" id="KW-1185">Reference proteome</keyword>
<evidence type="ECO:0000256" key="8">
    <source>
        <dbReference type="ARBA" id="ARBA00023180"/>
    </source>
</evidence>
<accession>A0A1X2I0S1</accession>
<evidence type="ECO:0000259" key="11">
    <source>
        <dbReference type="Pfam" id="PF18400"/>
    </source>
</evidence>
<evidence type="ECO:0000256" key="4">
    <source>
        <dbReference type="ARBA" id="ARBA00006351"/>
    </source>
</evidence>
<evidence type="ECO:0000256" key="6">
    <source>
        <dbReference type="ARBA" id="ARBA00022729"/>
    </source>
</evidence>
<comment type="similarity">
    <text evidence="4">Belongs to the glycosyltransferase 8 family.</text>
</comment>
<dbReference type="GO" id="GO:0005788">
    <property type="term" value="C:endoplasmic reticulum lumen"/>
    <property type="evidence" value="ECO:0007669"/>
    <property type="project" value="UniProtKB-SubCell"/>
</dbReference>
<keyword evidence="6 10" id="KW-0732">Signal</keyword>
<dbReference type="GO" id="GO:0003980">
    <property type="term" value="F:UDP-glucose:glycoprotein glucosyltransferase activity"/>
    <property type="evidence" value="ECO:0007669"/>
    <property type="project" value="EnsemblFungi"/>
</dbReference>
<dbReference type="Pfam" id="PF18403">
    <property type="entry name" value="Thioredoxin_15"/>
    <property type="match status" value="1"/>
</dbReference>
<dbReference type="InterPro" id="IPR040525">
    <property type="entry name" value="UGGT_TRXL_4"/>
</dbReference>
<feature type="domain" description="Glucosyltransferase 24 catalytic" evidence="15">
    <location>
        <begin position="1315"/>
        <end position="1581"/>
    </location>
</feature>
<dbReference type="Pfam" id="PF18404">
    <property type="entry name" value="Glyco_transf_24"/>
    <property type="match status" value="1"/>
</dbReference>
<evidence type="ECO:0000259" key="15">
    <source>
        <dbReference type="Pfam" id="PF18404"/>
    </source>
</evidence>
<dbReference type="FunFam" id="3.90.550.10:FF:000065">
    <property type="entry name" value="UDP-glucose:glycoprotein glucosyltransferase, putative"/>
    <property type="match status" value="1"/>
</dbReference>
<feature type="domain" description="UGGT thioredoxin-like" evidence="12">
    <location>
        <begin position="302"/>
        <end position="430"/>
    </location>
</feature>
<comment type="cofactor">
    <cofactor evidence="1">
        <name>Ca(2+)</name>
        <dbReference type="ChEBI" id="CHEBI:29108"/>
    </cofactor>
</comment>
<dbReference type="STRING" id="90262.A0A1X2I0S1"/>
<dbReference type="InterPro" id="IPR040693">
    <property type="entry name" value="UGGT_TRXL_1"/>
</dbReference>
<feature type="domain" description="UGGT thioredoxin-like" evidence="13">
    <location>
        <begin position="441"/>
        <end position="695"/>
    </location>
</feature>